<proteinExistence type="predicted"/>
<feature type="compositionally biased region" description="Polar residues" evidence="1">
    <location>
        <begin position="15"/>
        <end position="24"/>
    </location>
</feature>
<feature type="region of interest" description="Disordered" evidence="1">
    <location>
        <begin position="370"/>
        <end position="437"/>
    </location>
</feature>
<feature type="region of interest" description="Disordered" evidence="1">
    <location>
        <begin position="297"/>
        <end position="334"/>
    </location>
</feature>
<keyword evidence="2" id="KW-1133">Transmembrane helix</keyword>
<dbReference type="NCBIfam" id="TIGR03769">
    <property type="entry name" value="P_ac_wall_RPT"/>
    <property type="match status" value="1"/>
</dbReference>
<evidence type="ECO:0000256" key="2">
    <source>
        <dbReference type="SAM" id="Phobius"/>
    </source>
</evidence>
<dbReference type="EMBL" id="JASXSX010000001">
    <property type="protein sequence ID" value="MDT3767113.1"/>
    <property type="molecule type" value="Genomic_DNA"/>
</dbReference>
<dbReference type="InterPro" id="IPR022435">
    <property type="entry name" value="Surface-anchored_actinobac"/>
</dbReference>
<sequence>MTPPIPPTRMRPTTARQGQAQTQKPRLRTALVCAVATLACGCFAVAPVTGAQAAAQSLKQIHSTPRMQLGTQLGTQPMDNNDLDQTVSGDEEQAKPGTRKVVKAGHMDISPVIEQGKLSLQLRDDSEEKPVWRSLDDVVFELGEPAKQVLPDSGDFTFTGAKAGDAVWASPQAQIANVPWIGWNTQSPTLGDTRGVTFEYVGHSGEGTFTVFEQAGGFSQPQVLWSSQKGQPRKLWVERNTHTHANWVFSRPGVHLVRMRITTDGDGKNPGLSGEATLRFAVGGADSAQAFDATWQAQDGAGAAQSEGAETQGASGSATTRENSQESQQNAEQDSVPTMLIVVLVVGALILAGGVGIYLRHNAKLRRQMRVRTQDTPTGQSARTQGTPTGETQRTPETELPIATKDPRENESTRGSEGTHQAQGPRGGDDSAGGASA</sequence>
<feature type="compositionally biased region" description="Polar residues" evidence="1">
    <location>
        <begin position="70"/>
        <end position="88"/>
    </location>
</feature>
<comment type="caution">
    <text evidence="3">The sequence shown here is derived from an EMBL/GenBank/DDBJ whole genome shotgun (WGS) entry which is preliminary data.</text>
</comment>
<organism evidence="3 4">
    <name type="scientific">Gleimia hominis</name>
    <dbReference type="NCBI Taxonomy" id="595468"/>
    <lineage>
        <taxon>Bacteria</taxon>
        <taxon>Bacillati</taxon>
        <taxon>Actinomycetota</taxon>
        <taxon>Actinomycetes</taxon>
        <taxon>Actinomycetales</taxon>
        <taxon>Actinomycetaceae</taxon>
        <taxon>Gleimia</taxon>
    </lineage>
</organism>
<protein>
    <submittedName>
        <fullName evidence="3">Choice-of-anchor M domain-containing protein</fullName>
    </submittedName>
</protein>
<feature type="transmembrane region" description="Helical" evidence="2">
    <location>
        <begin position="339"/>
        <end position="359"/>
    </location>
</feature>
<feature type="compositionally biased region" description="Polar residues" evidence="1">
    <location>
        <begin position="308"/>
        <end position="321"/>
    </location>
</feature>
<feature type="compositionally biased region" description="Basic and acidic residues" evidence="1">
    <location>
        <begin position="405"/>
        <end position="414"/>
    </location>
</feature>
<feature type="compositionally biased region" description="Polar residues" evidence="1">
    <location>
        <begin position="374"/>
        <end position="395"/>
    </location>
</feature>
<dbReference type="NCBIfam" id="NF038134">
    <property type="entry name" value="choice_anch_M"/>
    <property type="match status" value="1"/>
</dbReference>
<keyword evidence="2" id="KW-0472">Membrane</keyword>
<dbReference type="Proteomes" id="UP001247542">
    <property type="component" value="Unassembled WGS sequence"/>
</dbReference>
<keyword evidence="2" id="KW-0812">Transmembrane</keyword>
<dbReference type="RefSeq" id="WP_313272452.1">
    <property type="nucleotide sequence ID" value="NZ_JASXSX010000001.1"/>
</dbReference>
<evidence type="ECO:0000256" key="1">
    <source>
        <dbReference type="SAM" id="MobiDB-lite"/>
    </source>
</evidence>
<feature type="region of interest" description="Disordered" evidence="1">
    <location>
        <begin position="70"/>
        <end position="98"/>
    </location>
</feature>
<gene>
    <name evidence="3" type="ORF">QS713_03395</name>
</gene>
<keyword evidence="4" id="KW-1185">Reference proteome</keyword>
<evidence type="ECO:0000313" key="3">
    <source>
        <dbReference type="EMBL" id="MDT3767113.1"/>
    </source>
</evidence>
<feature type="region of interest" description="Disordered" evidence="1">
    <location>
        <begin position="1"/>
        <end position="26"/>
    </location>
</feature>
<accession>A0ABU3I9S3</accession>
<reference evidence="3 4" key="1">
    <citation type="submission" date="2023-06" db="EMBL/GenBank/DDBJ databases">
        <title>Draft genome sequence of Gleimia hominis type strain CCUG 57540T.</title>
        <authorList>
            <person name="Salva-Serra F."/>
            <person name="Cardew S."/>
            <person name="Jensie Markopoulos S."/>
            <person name="Ohlen M."/>
            <person name="Inganas E."/>
            <person name="Svensson-Stadler L."/>
            <person name="Moore E.R.B."/>
        </authorList>
    </citation>
    <scope>NUCLEOTIDE SEQUENCE [LARGE SCALE GENOMIC DNA]</scope>
    <source>
        <strain evidence="3 4">CCUG 57540</strain>
    </source>
</reference>
<name>A0ABU3I9S3_9ACTO</name>
<evidence type="ECO:0000313" key="4">
    <source>
        <dbReference type="Proteomes" id="UP001247542"/>
    </source>
</evidence>